<proteinExistence type="predicted"/>
<protein>
    <submittedName>
        <fullName evidence="1">Uncharacterized protein</fullName>
    </submittedName>
</protein>
<dbReference type="EMBL" id="BMJB01000001">
    <property type="protein sequence ID" value="GGA55241.1"/>
    <property type="molecule type" value="Genomic_DNA"/>
</dbReference>
<dbReference type="Proteomes" id="UP000648801">
    <property type="component" value="Unassembled WGS sequence"/>
</dbReference>
<evidence type="ECO:0000313" key="2">
    <source>
        <dbReference type="Proteomes" id="UP000648801"/>
    </source>
</evidence>
<keyword evidence="2" id="KW-1185">Reference proteome</keyword>
<evidence type="ECO:0000313" key="1">
    <source>
        <dbReference type="EMBL" id="GGA55241.1"/>
    </source>
</evidence>
<dbReference type="AlphaFoldDB" id="A0A916RFK4"/>
<name>A0A916RFK4_9BACT</name>
<gene>
    <name evidence="1" type="ORF">GCM10011507_03130</name>
</gene>
<sequence length="53" mass="5987">MVKEFTLNRCSQVRLAQMMTPDREACRGVYSTAKSLTKSECGIAVHGVVRRRD</sequence>
<reference evidence="1" key="1">
    <citation type="journal article" date="2014" name="Int. J. Syst. Evol. Microbiol.">
        <title>Complete genome sequence of Corynebacterium casei LMG S-19264T (=DSM 44701T), isolated from a smear-ripened cheese.</title>
        <authorList>
            <consortium name="US DOE Joint Genome Institute (JGI-PGF)"/>
            <person name="Walter F."/>
            <person name="Albersmeier A."/>
            <person name="Kalinowski J."/>
            <person name="Ruckert C."/>
        </authorList>
    </citation>
    <scope>NUCLEOTIDE SEQUENCE</scope>
    <source>
        <strain evidence="1">CGMCC 1.15447</strain>
    </source>
</reference>
<accession>A0A916RFK4</accession>
<comment type="caution">
    <text evidence="1">The sequence shown here is derived from an EMBL/GenBank/DDBJ whole genome shotgun (WGS) entry which is preliminary data.</text>
</comment>
<organism evidence="1 2">
    <name type="scientific">Edaphobacter acidisoli</name>
    <dbReference type="NCBI Taxonomy" id="2040573"/>
    <lineage>
        <taxon>Bacteria</taxon>
        <taxon>Pseudomonadati</taxon>
        <taxon>Acidobacteriota</taxon>
        <taxon>Terriglobia</taxon>
        <taxon>Terriglobales</taxon>
        <taxon>Acidobacteriaceae</taxon>
        <taxon>Edaphobacter</taxon>
    </lineage>
</organism>
<reference evidence="1" key="2">
    <citation type="submission" date="2020-09" db="EMBL/GenBank/DDBJ databases">
        <authorList>
            <person name="Sun Q."/>
            <person name="Zhou Y."/>
        </authorList>
    </citation>
    <scope>NUCLEOTIDE SEQUENCE</scope>
    <source>
        <strain evidence="1">CGMCC 1.15447</strain>
    </source>
</reference>